<sequence>MLKVQIQYKTHNKCHHKFCFSNHILRFGKFGIKVTSFNRISEPQLKSLEWSIIKKLKELSNNNKKTFKLWNLVNLNLNLTKLGQESRMGKGKGAVYSRAVFLKPGSILFEFDKISYQQLIEVFNFIRKKNLN</sequence>
<dbReference type="InterPro" id="IPR016180">
    <property type="entry name" value="Ribosomal_uL16_dom"/>
</dbReference>
<organism evidence="5">
    <name type="scientific">Grateloupia angusta</name>
    <dbReference type="NCBI Taxonomy" id="1347085"/>
    <lineage>
        <taxon>Eukaryota</taxon>
        <taxon>Rhodophyta</taxon>
        <taxon>Florideophyceae</taxon>
        <taxon>Rhodymeniophycidae</taxon>
        <taxon>Halymeniales</taxon>
        <taxon>Halymeniaceae</taxon>
        <taxon>Grateloupia</taxon>
    </lineage>
</organism>
<proteinExistence type="inferred from homology"/>
<protein>
    <submittedName>
        <fullName evidence="5">Ribosomal protein L16</fullName>
    </submittedName>
</protein>
<accession>V5JG47</accession>
<dbReference type="RefSeq" id="YP_008963770.1">
    <property type="nucleotide sequence ID" value="NC_023094.1"/>
</dbReference>
<dbReference type="GO" id="GO:0003735">
    <property type="term" value="F:structural constituent of ribosome"/>
    <property type="evidence" value="ECO:0007669"/>
    <property type="project" value="InterPro"/>
</dbReference>
<dbReference type="InterPro" id="IPR000114">
    <property type="entry name" value="Ribosomal_uL16_bact-type"/>
</dbReference>
<dbReference type="PRINTS" id="PR00060">
    <property type="entry name" value="RIBOSOMALL16"/>
</dbReference>
<dbReference type="EMBL" id="KC875853">
    <property type="protein sequence ID" value="AGO19283.1"/>
    <property type="molecule type" value="Genomic_DNA"/>
</dbReference>
<dbReference type="GO" id="GO:0005762">
    <property type="term" value="C:mitochondrial large ribosomal subunit"/>
    <property type="evidence" value="ECO:0007669"/>
    <property type="project" value="TreeGrafter"/>
</dbReference>
<evidence type="ECO:0000256" key="2">
    <source>
        <dbReference type="ARBA" id="ARBA00022980"/>
    </source>
</evidence>
<dbReference type="GO" id="GO:0019843">
    <property type="term" value="F:rRNA binding"/>
    <property type="evidence" value="ECO:0007669"/>
    <property type="project" value="InterPro"/>
</dbReference>
<dbReference type="CDD" id="cd01433">
    <property type="entry name" value="Ribosomal_L16_L10e"/>
    <property type="match status" value="1"/>
</dbReference>
<keyword evidence="5" id="KW-0496">Mitochondrion</keyword>
<dbReference type="PROSITE" id="PS00701">
    <property type="entry name" value="RIBOSOMAL_L16_2"/>
    <property type="match status" value="1"/>
</dbReference>
<evidence type="ECO:0000313" key="5">
    <source>
        <dbReference type="EMBL" id="AGO19283.1"/>
    </source>
</evidence>
<dbReference type="GO" id="GO:0032543">
    <property type="term" value="P:mitochondrial translation"/>
    <property type="evidence" value="ECO:0007669"/>
    <property type="project" value="TreeGrafter"/>
</dbReference>
<dbReference type="SUPFAM" id="SSF54686">
    <property type="entry name" value="Ribosomal protein L16p/L10e"/>
    <property type="match status" value="1"/>
</dbReference>
<geneLocation type="mitochondrion" evidence="5"/>
<dbReference type="Pfam" id="PF00252">
    <property type="entry name" value="Ribosomal_L16"/>
    <property type="match status" value="1"/>
</dbReference>
<dbReference type="GeneID" id="18056217"/>
<name>V5JG47_9FLOR</name>
<keyword evidence="3 4" id="KW-0687">Ribonucleoprotein</keyword>
<dbReference type="InterPro" id="IPR036920">
    <property type="entry name" value="Ribosomal_uL16_sf"/>
</dbReference>
<gene>
    <name evidence="5" type="primary">rpl16</name>
    <name evidence="5" type="ORF">Grat.angu.mt.03</name>
</gene>
<dbReference type="Gene3D" id="3.90.1170.10">
    <property type="entry name" value="Ribosomal protein L10e/L16"/>
    <property type="match status" value="1"/>
</dbReference>
<dbReference type="InterPro" id="IPR020798">
    <property type="entry name" value="Ribosomal_uL16_CS"/>
</dbReference>
<comment type="similarity">
    <text evidence="1 4">Belongs to the universal ribosomal protein uL16 family.</text>
</comment>
<evidence type="ECO:0000256" key="4">
    <source>
        <dbReference type="RuleBase" id="RU004413"/>
    </source>
</evidence>
<dbReference type="PANTHER" id="PTHR12220:SF13">
    <property type="entry name" value="LARGE RIBOSOMAL SUBUNIT PROTEIN UL16M"/>
    <property type="match status" value="1"/>
</dbReference>
<dbReference type="AlphaFoldDB" id="V5JG47"/>
<evidence type="ECO:0000256" key="1">
    <source>
        <dbReference type="ARBA" id="ARBA00008931"/>
    </source>
</evidence>
<dbReference type="InterPro" id="IPR047873">
    <property type="entry name" value="Ribosomal_uL16"/>
</dbReference>
<dbReference type="PANTHER" id="PTHR12220">
    <property type="entry name" value="50S/60S RIBOSOMAL PROTEIN L16"/>
    <property type="match status" value="1"/>
</dbReference>
<reference evidence="5" key="1">
    <citation type="journal article" date="2014" name="Mitochondrial DNA">
        <title>Complete mitochondrial genome of the marine red alga Grateloupia angusta (Halymeniales).</title>
        <authorList>
            <person name="Kim S.Y."/>
            <person name="Yang E.C."/>
            <person name="Boo S.M."/>
            <person name="Yoon H.S."/>
        </authorList>
    </citation>
    <scope>NUCLEOTIDE SEQUENCE</scope>
</reference>
<keyword evidence="2 4" id="KW-0689">Ribosomal protein</keyword>
<evidence type="ECO:0000256" key="3">
    <source>
        <dbReference type="ARBA" id="ARBA00023274"/>
    </source>
</evidence>